<accession>A0AAE0MK37</accession>
<reference evidence="2" key="2">
    <citation type="submission" date="2023-06" db="EMBL/GenBank/DDBJ databases">
        <authorList>
            <consortium name="Lawrence Berkeley National Laboratory"/>
            <person name="Haridas S."/>
            <person name="Hensen N."/>
            <person name="Bonometti L."/>
            <person name="Westerberg I."/>
            <person name="Brannstrom I.O."/>
            <person name="Guillou S."/>
            <person name="Cros-Aarteil S."/>
            <person name="Calhoun S."/>
            <person name="Kuo A."/>
            <person name="Mondo S."/>
            <person name="Pangilinan J."/>
            <person name="Riley R."/>
            <person name="Labutti K."/>
            <person name="Andreopoulos B."/>
            <person name="Lipzen A."/>
            <person name="Chen C."/>
            <person name="Yanf M."/>
            <person name="Daum C."/>
            <person name="Ng V."/>
            <person name="Clum A."/>
            <person name="Steindorff A."/>
            <person name="Ohm R."/>
            <person name="Martin F."/>
            <person name="Silar P."/>
            <person name="Natvig D."/>
            <person name="Lalanne C."/>
            <person name="Gautier V."/>
            <person name="Ament-Velasquez S.L."/>
            <person name="Kruys A."/>
            <person name="Hutchinson M.I."/>
            <person name="Powell A.J."/>
            <person name="Barry K."/>
            <person name="Miller A.N."/>
            <person name="Grigoriev I.V."/>
            <person name="Debuchy R."/>
            <person name="Gladieux P."/>
            <person name="Thoren M.H."/>
            <person name="Johannesson H."/>
        </authorList>
    </citation>
    <scope>NUCLEOTIDE SEQUENCE</scope>
    <source>
        <strain evidence="2">CBS 560.94</strain>
    </source>
</reference>
<organism evidence="2 3">
    <name type="scientific">Neurospora tetraspora</name>
    <dbReference type="NCBI Taxonomy" id="94610"/>
    <lineage>
        <taxon>Eukaryota</taxon>
        <taxon>Fungi</taxon>
        <taxon>Dikarya</taxon>
        <taxon>Ascomycota</taxon>
        <taxon>Pezizomycotina</taxon>
        <taxon>Sordariomycetes</taxon>
        <taxon>Sordariomycetidae</taxon>
        <taxon>Sordariales</taxon>
        <taxon>Sordariaceae</taxon>
        <taxon>Neurospora</taxon>
    </lineage>
</organism>
<keyword evidence="3" id="KW-1185">Reference proteome</keyword>
<dbReference type="Proteomes" id="UP001278500">
    <property type="component" value="Unassembled WGS sequence"/>
</dbReference>
<sequence>LPAATRPPLQVPYPDKTCSICHTNFVWKKTADRCFGCCRNKPGPKKIAAVIERAARGIDSCSTCYGEADRGDNQLCTLCYGRQKGKNERHAAKVRARKAREDAEAIFKGLGIAFDQAGQPQAGNPEPAVESPGVETPSVETPDIASPAI</sequence>
<gene>
    <name evidence="2" type="ORF">B0H65DRAFT_390041</name>
</gene>
<comment type="caution">
    <text evidence="2">The sequence shown here is derived from an EMBL/GenBank/DDBJ whole genome shotgun (WGS) entry which is preliminary data.</text>
</comment>
<dbReference type="AlphaFoldDB" id="A0AAE0MK37"/>
<feature type="non-terminal residue" evidence="2">
    <location>
        <position position="149"/>
    </location>
</feature>
<feature type="region of interest" description="Disordered" evidence="1">
    <location>
        <begin position="116"/>
        <end position="149"/>
    </location>
</feature>
<evidence type="ECO:0008006" key="4">
    <source>
        <dbReference type="Google" id="ProtNLM"/>
    </source>
</evidence>
<protein>
    <recommendedName>
        <fullName evidence="4">Stc1 domain-containing protein</fullName>
    </recommendedName>
</protein>
<dbReference type="GeneID" id="87860893"/>
<reference evidence="2" key="1">
    <citation type="journal article" date="2023" name="Mol. Phylogenet. Evol.">
        <title>Genome-scale phylogeny and comparative genomics of the fungal order Sordariales.</title>
        <authorList>
            <person name="Hensen N."/>
            <person name="Bonometti L."/>
            <person name="Westerberg I."/>
            <person name="Brannstrom I.O."/>
            <person name="Guillou S."/>
            <person name="Cros-Aarteil S."/>
            <person name="Calhoun S."/>
            <person name="Haridas S."/>
            <person name="Kuo A."/>
            <person name="Mondo S."/>
            <person name="Pangilinan J."/>
            <person name="Riley R."/>
            <person name="LaButti K."/>
            <person name="Andreopoulos B."/>
            <person name="Lipzen A."/>
            <person name="Chen C."/>
            <person name="Yan M."/>
            <person name="Daum C."/>
            <person name="Ng V."/>
            <person name="Clum A."/>
            <person name="Steindorff A."/>
            <person name="Ohm R.A."/>
            <person name="Martin F."/>
            <person name="Silar P."/>
            <person name="Natvig D.O."/>
            <person name="Lalanne C."/>
            <person name="Gautier V."/>
            <person name="Ament-Velasquez S.L."/>
            <person name="Kruys A."/>
            <person name="Hutchinson M.I."/>
            <person name="Powell A.J."/>
            <person name="Barry K."/>
            <person name="Miller A.N."/>
            <person name="Grigoriev I.V."/>
            <person name="Debuchy R."/>
            <person name="Gladieux P."/>
            <person name="Hiltunen Thoren M."/>
            <person name="Johannesson H."/>
        </authorList>
    </citation>
    <scope>NUCLEOTIDE SEQUENCE</scope>
    <source>
        <strain evidence="2">CBS 560.94</strain>
    </source>
</reference>
<dbReference type="RefSeq" id="XP_062676789.1">
    <property type="nucleotide sequence ID" value="XM_062823739.1"/>
</dbReference>
<evidence type="ECO:0000313" key="3">
    <source>
        <dbReference type="Proteomes" id="UP001278500"/>
    </source>
</evidence>
<proteinExistence type="predicted"/>
<evidence type="ECO:0000256" key="1">
    <source>
        <dbReference type="SAM" id="MobiDB-lite"/>
    </source>
</evidence>
<name>A0AAE0MK37_9PEZI</name>
<evidence type="ECO:0000313" key="2">
    <source>
        <dbReference type="EMBL" id="KAK3334623.1"/>
    </source>
</evidence>
<dbReference type="EMBL" id="JAUEPP010000010">
    <property type="protein sequence ID" value="KAK3334623.1"/>
    <property type="molecule type" value="Genomic_DNA"/>
</dbReference>
<feature type="non-terminal residue" evidence="2">
    <location>
        <position position="1"/>
    </location>
</feature>